<dbReference type="EMBL" id="CAEZTQ010000025">
    <property type="protein sequence ID" value="CAB4566561.1"/>
    <property type="molecule type" value="Genomic_DNA"/>
</dbReference>
<dbReference type="InterPro" id="IPR013320">
    <property type="entry name" value="ConA-like_dom_sf"/>
</dbReference>
<feature type="domain" description="Sulfatase N-terminal" evidence="4">
    <location>
        <begin position="36"/>
        <end position="447"/>
    </location>
</feature>
<dbReference type="CDD" id="cd16025">
    <property type="entry name" value="PAS_like"/>
    <property type="match status" value="1"/>
</dbReference>
<comment type="similarity">
    <text evidence="1">Belongs to the sulfatase family.</text>
</comment>
<accession>A0A6J6DR20</accession>
<dbReference type="Gene3D" id="3.30.1120.10">
    <property type="match status" value="1"/>
</dbReference>
<evidence type="ECO:0000256" key="2">
    <source>
        <dbReference type="ARBA" id="ARBA00022801"/>
    </source>
</evidence>
<dbReference type="GO" id="GO:0004065">
    <property type="term" value="F:arylsulfatase activity"/>
    <property type="evidence" value="ECO:0007669"/>
    <property type="project" value="TreeGrafter"/>
</dbReference>
<dbReference type="SUPFAM" id="SSF49899">
    <property type="entry name" value="Concanavalin A-like lectins/glucanases"/>
    <property type="match status" value="1"/>
</dbReference>
<organism evidence="5">
    <name type="scientific">freshwater metagenome</name>
    <dbReference type="NCBI Taxonomy" id="449393"/>
    <lineage>
        <taxon>unclassified sequences</taxon>
        <taxon>metagenomes</taxon>
        <taxon>ecological metagenomes</taxon>
    </lineage>
</organism>
<dbReference type="InterPro" id="IPR050738">
    <property type="entry name" value="Sulfatase"/>
</dbReference>
<evidence type="ECO:0000259" key="4">
    <source>
        <dbReference type="Pfam" id="PF00884"/>
    </source>
</evidence>
<dbReference type="Gene3D" id="3.40.720.10">
    <property type="entry name" value="Alkaline Phosphatase, subunit A"/>
    <property type="match status" value="1"/>
</dbReference>
<feature type="region of interest" description="Disordered" evidence="3">
    <location>
        <begin position="1"/>
        <end position="28"/>
    </location>
</feature>
<evidence type="ECO:0000256" key="1">
    <source>
        <dbReference type="ARBA" id="ARBA00008779"/>
    </source>
</evidence>
<dbReference type="InterPro" id="IPR000917">
    <property type="entry name" value="Sulfatase_N"/>
</dbReference>
<dbReference type="PANTHER" id="PTHR42693:SF53">
    <property type="entry name" value="ENDO-4-O-SULFATASE"/>
    <property type="match status" value="1"/>
</dbReference>
<dbReference type="PANTHER" id="PTHR42693">
    <property type="entry name" value="ARYLSULFATASE FAMILY MEMBER"/>
    <property type="match status" value="1"/>
</dbReference>
<dbReference type="InterPro" id="IPR017850">
    <property type="entry name" value="Alkaline_phosphatase_core_sf"/>
</dbReference>
<dbReference type="AlphaFoldDB" id="A0A6J6DR20"/>
<keyword evidence="2" id="KW-0378">Hydrolase</keyword>
<protein>
    <submittedName>
        <fullName evidence="5">Unannotated protein</fullName>
    </submittedName>
</protein>
<proteinExistence type="inferred from homology"/>
<reference evidence="5" key="1">
    <citation type="submission" date="2020-05" db="EMBL/GenBank/DDBJ databases">
        <authorList>
            <person name="Chiriac C."/>
            <person name="Salcher M."/>
            <person name="Ghai R."/>
            <person name="Kavagutti S V."/>
        </authorList>
    </citation>
    <scope>NUCLEOTIDE SEQUENCE</scope>
</reference>
<name>A0A6J6DR20_9ZZZZ</name>
<evidence type="ECO:0000256" key="3">
    <source>
        <dbReference type="SAM" id="MobiDB-lite"/>
    </source>
</evidence>
<gene>
    <name evidence="5" type="ORF">UFOPK1704_00221</name>
</gene>
<evidence type="ECO:0000313" key="5">
    <source>
        <dbReference type="EMBL" id="CAB4566561.1"/>
    </source>
</evidence>
<dbReference type="SUPFAM" id="SSF53649">
    <property type="entry name" value="Alkaline phosphatase-like"/>
    <property type="match status" value="1"/>
</dbReference>
<sequence>MTFEPTTPQGFPGRIGRTLADSTPYWPTHGNSTDKPNILLVLLDDVGFSDFGCYGSEVATPTIDAIAQRGLRFSGFHTTAMCSTTRSALLTGRNHHSVGVGCLANFDSGYPGYRGKIAHEAGTIAEMLRPHGYRNYMIGKWHVTPLTETGPTGPFDGWPLARGFDRFYGFLDAETDQYSPEVVRDNTHVTAPGKFETGYHLTEDLVDNAITLLADHTAGAPHLPWMMLLAPGACHAPHQAPKELIDKCETYFVDGWDAVRERRLQRQIELGIVPKGTQLPPRNENVEPWTNHSPDEQRLFVRLMAAYAAMLEHFDTHLARVIAQIDASGQLDNTVILVMSDNGASQEGGPQGFINAMGPFNLVAEPMEEKISRIDDIGGPDTHSNFPWGWAMAANTPLKRYKQNTHSGGIRDPFVLAWPGVIADEGSLRHNFCHVVDIAPTLMEMLGLEVPTVINGVEQMPIEGHSFAPLISSPSTHVARGPQYFEMFGHRGIWMDGWKAVAFHKPFTTFEEDTWELYNLAEDFNECHDLATAHPDRLATLIETWWQEADKYKVLPLDDRFALRFAENAARHTGERTNYTFWRGMGHLPSDVAPDLRSRSYNIAAHITVPDGGCEGVLISHGDLTSGYSLFIRDGFLEHDLNIGGSHQLLKSDRRITPGDHVVGVHMKRNGNEGTLSMFIDDEIVGTMTTNSIFWLLISWSGLDIGLDRGTPVSFYESPFAFTGHLTKVVIDLVTDQVLDFHGHSRATMARD</sequence>
<dbReference type="Pfam" id="PF00884">
    <property type="entry name" value="Sulfatase"/>
    <property type="match status" value="1"/>
</dbReference>